<feature type="region of interest" description="Disordered" evidence="2">
    <location>
        <begin position="654"/>
        <end position="1029"/>
    </location>
</feature>
<proteinExistence type="predicted"/>
<dbReference type="Gene3D" id="2.60.40.1210">
    <property type="entry name" value="Cellobiose dehydrogenase, cytochrome domain"/>
    <property type="match status" value="1"/>
</dbReference>
<evidence type="ECO:0000256" key="1">
    <source>
        <dbReference type="PROSITE-ProRule" id="PRU00076"/>
    </source>
</evidence>
<protein>
    <submittedName>
        <fullName evidence="5">Uncharacterized protein</fullName>
    </submittedName>
</protein>
<feature type="compositionally biased region" description="Basic and acidic residues" evidence="2">
    <location>
        <begin position="818"/>
        <end position="832"/>
    </location>
</feature>
<feature type="compositionally biased region" description="Low complexity" evidence="2">
    <location>
        <begin position="785"/>
        <end position="809"/>
    </location>
</feature>
<keyword evidence="1" id="KW-1015">Disulfide bond</keyword>
<evidence type="ECO:0000313" key="5">
    <source>
        <dbReference type="EMBL" id="KAK3762553.1"/>
    </source>
</evidence>
<dbReference type="PROSITE" id="PS50836">
    <property type="entry name" value="DOMON"/>
    <property type="match status" value="1"/>
</dbReference>
<dbReference type="CDD" id="cd00054">
    <property type="entry name" value="EGF_CA"/>
    <property type="match status" value="1"/>
</dbReference>
<dbReference type="Pfam" id="PF03351">
    <property type="entry name" value="DOMON"/>
    <property type="match status" value="2"/>
</dbReference>
<feature type="compositionally biased region" description="Basic and acidic residues" evidence="2">
    <location>
        <begin position="730"/>
        <end position="752"/>
    </location>
</feature>
<dbReference type="PANTHER" id="PTHR46901:SF2">
    <property type="entry name" value="GH04942P"/>
    <property type="match status" value="1"/>
</dbReference>
<feature type="compositionally biased region" description="Acidic residues" evidence="2">
    <location>
        <begin position="429"/>
        <end position="438"/>
    </location>
</feature>
<feature type="domain" description="EGF-like" evidence="3">
    <location>
        <begin position="198"/>
        <end position="239"/>
    </location>
</feature>
<dbReference type="AlphaFoldDB" id="A0AAE1DAP7"/>
<feature type="compositionally biased region" description="Low complexity" evidence="2">
    <location>
        <begin position="686"/>
        <end position="697"/>
    </location>
</feature>
<dbReference type="SMART" id="SM00181">
    <property type="entry name" value="EGF"/>
    <property type="match status" value="1"/>
</dbReference>
<feature type="compositionally biased region" description="Low complexity" evidence="2">
    <location>
        <begin position="467"/>
        <end position="483"/>
    </location>
</feature>
<feature type="compositionally biased region" description="Low complexity" evidence="2">
    <location>
        <begin position="754"/>
        <end position="777"/>
    </location>
</feature>
<feature type="compositionally biased region" description="Low complexity" evidence="2">
    <location>
        <begin position="977"/>
        <end position="993"/>
    </location>
</feature>
<feature type="compositionally biased region" description="Basic and acidic residues" evidence="2">
    <location>
        <begin position="440"/>
        <end position="466"/>
    </location>
</feature>
<name>A0AAE1DAP7_9GAST</name>
<dbReference type="PROSITE" id="PS01186">
    <property type="entry name" value="EGF_2"/>
    <property type="match status" value="1"/>
</dbReference>
<sequence length="1129" mass="118798">MLLLSLLGGVLTKGVSRRTKQYLLLLILLVQESYGHLVLTYPPARQYPLDFSDNYRTRPPCGMPKIPELVSYTNIPAGSAVDLSWHIAYPHRGGSAFELRSNNEKVLWRYPWTGWILADDVSQLNISLVLPNEVCENCTLRMLKQAREWGGGYTFWSCTDINLVNTTIPDDERCSFRGNFDGSKCICDRTYEGDKCQYKNECVDDSDCSNNGQCIDTNSTRYPKLQCYCKAGWYGRACEKESTVNSPSQIDLQNYKHRSLADEYDLYHRILSDTSEVEVVLKAKSVTWVGIGWRSNSAGSTCQNFPVDGVTIAPGARPAPISNGEPEPTGEPNGEPSGSPEGEPTGEPEGEPTGEPEGEPTGEPKGEPEGEPTGEPEGEPSGEPEGEPTGEPEGEPTGEPEGEPTGEPKGEPTGEPKGEPTGEPKGEPEGEPTGEPEGEPTGKPEGEPTGEPEREPTGEPTGKPEGEPAGEPTGEPEGGPTREPNSESTSAPYVPNPCDGSCNSTRNCLFDVLWKHDKKSQILKFTMSAPGSSNQYLAIGFSTNKMMAKSDIVVGLMDSTQPLITDRWAESKSKPTVDKTGNLQNISGSFVKGELTFSFSRPLVSPDTVEDTDLTTKTCVYLLTAMGTSANNDITYHSSKRSSSNTFCFDKCPKYDDKSSSSEPTGEPEGEPTGEPNGEPTEKPTGEPTGEPNGEPSGEPKGEPTGEPNAAPSGEPNGEPTGEPNGEPSGEPKGEPTGEPKGEPTGEPKGETTGEPNAEPSGEPNGEPAGEPNGEPSGEPKGEPTGEPNGEPSGEPNGEPSGEPNGEPSGEPEGEPSGEPKGEPTGEPKGEPTGEPNAAPSGEPNGEPTGEPNGEPSGEPKGEPTGEPKGEPTGEPKGETTGEPNAEPSGEPNGEPAGEPNGEPSGEPKGEPTGEPNGEPSGEPNGEPSGEPNGEPSGEPEGEPTGEPNGEPSGEPKGEPTGEPNGEPSGEPKGEPTGEPNGEPSGEPNGEPSGEPEGEPTGEPNGEPSGEPKGEPTGEPEGETTGRGNLHAMDCIDIVIGTAKGQLSRIGDYYTRDRSTPLFDEEYGGKDDLTAAFGFEENGETTILFRRKLQATESTDWSIKNNLTLHACARVSANRRHQACATISS</sequence>
<keyword evidence="6" id="KW-1185">Reference proteome</keyword>
<feature type="compositionally biased region" description="Acidic residues" evidence="2">
    <location>
        <begin position="369"/>
        <end position="404"/>
    </location>
</feature>
<dbReference type="SUPFAM" id="SSF57196">
    <property type="entry name" value="EGF/Laminin"/>
    <property type="match status" value="1"/>
</dbReference>
<dbReference type="InterPro" id="IPR000742">
    <property type="entry name" value="EGF"/>
</dbReference>
<dbReference type="SMART" id="SM00664">
    <property type="entry name" value="DoH"/>
    <property type="match status" value="1"/>
</dbReference>
<feature type="compositionally biased region" description="Low complexity" evidence="2">
    <location>
        <begin position="324"/>
        <end position="343"/>
    </location>
</feature>
<comment type="caution">
    <text evidence="5">The sequence shown here is derived from an EMBL/GenBank/DDBJ whole genome shotgun (WGS) entry which is preliminary data.</text>
</comment>
<dbReference type="Proteomes" id="UP001283361">
    <property type="component" value="Unassembled WGS sequence"/>
</dbReference>
<feature type="compositionally biased region" description="Acidic residues" evidence="2">
    <location>
        <begin position="344"/>
        <end position="360"/>
    </location>
</feature>
<dbReference type="EMBL" id="JAWDGP010004695">
    <property type="protein sequence ID" value="KAK3762553.1"/>
    <property type="molecule type" value="Genomic_DNA"/>
</dbReference>
<evidence type="ECO:0000259" key="4">
    <source>
        <dbReference type="PROSITE" id="PS50836"/>
    </source>
</evidence>
<keyword evidence="1" id="KW-0245">EGF-like domain</keyword>
<feature type="compositionally biased region" description="Basic and acidic residues" evidence="2">
    <location>
        <begin position="858"/>
        <end position="880"/>
    </location>
</feature>
<evidence type="ECO:0000259" key="3">
    <source>
        <dbReference type="PROSITE" id="PS50026"/>
    </source>
</evidence>
<feature type="region of interest" description="Disordered" evidence="2">
    <location>
        <begin position="309"/>
        <end position="497"/>
    </location>
</feature>
<feature type="domain" description="DOMON" evidence="4">
    <location>
        <begin position="508"/>
        <end position="627"/>
    </location>
</feature>
<evidence type="ECO:0000256" key="2">
    <source>
        <dbReference type="SAM" id="MobiDB-lite"/>
    </source>
</evidence>
<feature type="compositionally biased region" description="Low complexity" evidence="2">
    <location>
        <begin position="882"/>
        <end position="905"/>
    </location>
</feature>
<feature type="disulfide bond" evidence="1">
    <location>
        <begin position="229"/>
        <end position="238"/>
    </location>
</feature>
<dbReference type="Gene3D" id="2.10.25.10">
    <property type="entry name" value="Laminin"/>
    <property type="match status" value="1"/>
</dbReference>
<dbReference type="PANTHER" id="PTHR46901">
    <property type="entry name" value="GH04942P"/>
    <property type="match status" value="1"/>
</dbReference>
<accession>A0AAE1DAP7</accession>
<dbReference type="PROSITE" id="PS50026">
    <property type="entry name" value="EGF_3"/>
    <property type="match status" value="1"/>
</dbReference>
<dbReference type="InterPro" id="IPR045266">
    <property type="entry name" value="DOH_DOMON"/>
</dbReference>
<evidence type="ECO:0000313" key="6">
    <source>
        <dbReference type="Proteomes" id="UP001283361"/>
    </source>
</evidence>
<dbReference type="CDD" id="cd09631">
    <property type="entry name" value="DOMON_DOH"/>
    <property type="match status" value="2"/>
</dbReference>
<organism evidence="5 6">
    <name type="scientific">Elysia crispata</name>
    <name type="common">lettuce slug</name>
    <dbReference type="NCBI Taxonomy" id="231223"/>
    <lineage>
        <taxon>Eukaryota</taxon>
        <taxon>Metazoa</taxon>
        <taxon>Spiralia</taxon>
        <taxon>Lophotrochozoa</taxon>
        <taxon>Mollusca</taxon>
        <taxon>Gastropoda</taxon>
        <taxon>Heterobranchia</taxon>
        <taxon>Euthyneura</taxon>
        <taxon>Panpulmonata</taxon>
        <taxon>Sacoglossa</taxon>
        <taxon>Placobranchoidea</taxon>
        <taxon>Plakobranchidae</taxon>
        <taxon>Elysia</taxon>
    </lineage>
</organism>
<feature type="compositionally biased region" description="Low complexity" evidence="2">
    <location>
        <begin position="913"/>
        <end position="937"/>
    </location>
</feature>
<feature type="compositionally biased region" description="Basic and acidic residues" evidence="2">
    <location>
        <begin position="406"/>
        <end position="428"/>
    </location>
</feature>
<reference evidence="5" key="1">
    <citation type="journal article" date="2023" name="G3 (Bethesda)">
        <title>A reference genome for the long-term kleptoplast-retaining sea slug Elysia crispata morphotype clarki.</title>
        <authorList>
            <person name="Eastman K.E."/>
            <person name="Pendleton A.L."/>
            <person name="Shaikh M.A."/>
            <person name="Suttiyut T."/>
            <person name="Ogas R."/>
            <person name="Tomko P."/>
            <person name="Gavelis G."/>
            <person name="Widhalm J.R."/>
            <person name="Wisecaver J.H."/>
        </authorList>
    </citation>
    <scope>NUCLEOTIDE SEQUENCE</scope>
    <source>
        <strain evidence="5">ECLA1</strain>
    </source>
</reference>
<dbReference type="InterPro" id="IPR005018">
    <property type="entry name" value="DOMON_domain"/>
</dbReference>
<gene>
    <name evidence="5" type="ORF">RRG08_032084</name>
</gene>
<dbReference type="PROSITE" id="PS00022">
    <property type="entry name" value="EGF_1"/>
    <property type="match status" value="2"/>
</dbReference>
<comment type="caution">
    <text evidence="1">Lacks conserved residue(s) required for the propagation of feature annotation.</text>
</comment>